<keyword evidence="4" id="KW-1185">Reference proteome</keyword>
<protein>
    <recommendedName>
        <fullName evidence="2">Thiamine-binding protein domain-containing protein</fullName>
    </recommendedName>
</protein>
<dbReference type="PANTHER" id="PTHR33777">
    <property type="entry name" value="UPF0045 PROTEIN ECM15"/>
    <property type="match status" value="1"/>
</dbReference>
<evidence type="ECO:0000313" key="3">
    <source>
        <dbReference type="EMBL" id="APZ41833.1"/>
    </source>
</evidence>
<dbReference type="GO" id="GO:0005829">
    <property type="term" value="C:cytosol"/>
    <property type="evidence" value="ECO:0007669"/>
    <property type="project" value="TreeGrafter"/>
</dbReference>
<dbReference type="Gene3D" id="3.30.70.930">
    <property type="match status" value="1"/>
</dbReference>
<organism evidence="3 4">
    <name type="scientific">Acidihalobacter ferrooxydans</name>
    <dbReference type="NCBI Taxonomy" id="1765967"/>
    <lineage>
        <taxon>Bacteria</taxon>
        <taxon>Pseudomonadati</taxon>
        <taxon>Pseudomonadota</taxon>
        <taxon>Gammaproteobacteria</taxon>
        <taxon>Chromatiales</taxon>
        <taxon>Ectothiorhodospiraceae</taxon>
        <taxon>Acidihalobacter</taxon>
    </lineage>
</organism>
<dbReference type="AlphaFoldDB" id="A0A1P8UDF5"/>
<evidence type="ECO:0000259" key="2">
    <source>
        <dbReference type="Pfam" id="PF01910"/>
    </source>
</evidence>
<dbReference type="PANTHER" id="PTHR33777:SF1">
    <property type="entry name" value="UPF0045 PROTEIN ECM15"/>
    <property type="match status" value="1"/>
</dbReference>
<evidence type="ECO:0000313" key="4">
    <source>
        <dbReference type="Proteomes" id="UP000243807"/>
    </source>
</evidence>
<reference evidence="3 4" key="1">
    <citation type="submission" date="2017-01" db="EMBL/GenBank/DDBJ databases">
        <title>Draft sequence of Acidihalobacter ferrooxidans strain DSM 14175 (strain V8).</title>
        <authorList>
            <person name="Khaleque H.N."/>
            <person name="Ramsay J.P."/>
            <person name="Murphy R.J.T."/>
            <person name="Kaksonen A.H."/>
            <person name="Boxall N.J."/>
            <person name="Watkin E.L.J."/>
        </authorList>
    </citation>
    <scope>NUCLEOTIDE SEQUENCE [LARGE SCALE GENOMIC DNA]</scope>
    <source>
        <strain evidence="3 4">V8</strain>
    </source>
</reference>
<dbReference type="SUPFAM" id="SSF89957">
    <property type="entry name" value="MTH1187/YkoF-like"/>
    <property type="match status" value="1"/>
</dbReference>
<dbReference type="InterPro" id="IPR051614">
    <property type="entry name" value="UPF0045_domain"/>
</dbReference>
<dbReference type="InterPro" id="IPR029756">
    <property type="entry name" value="MTH1187/YkoF-like"/>
</dbReference>
<gene>
    <name evidence="3" type="ORF">BW247_00925</name>
</gene>
<dbReference type="EMBL" id="CP019434">
    <property type="protein sequence ID" value="APZ41833.1"/>
    <property type="molecule type" value="Genomic_DNA"/>
</dbReference>
<dbReference type="NCBIfam" id="TIGR00106">
    <property type="entry name" value="MTH1187 family thiamine-binding protein"/>
    <property type="match status" value="1"/>
</dbReference>
<proteinExistence type="inferred from homology"/>
<dbReference type="KEGG" id="afy:BW247_00925"/>
<name>A0A1P8UDF5_9GAMM</name>
<feature type="domain" description="Thiamine-binding protein" evidence="2">
    <location>
        <begin position="19"/>
        <end position="104"/>
    </location>
</feature>
<evidence type="ECO:0000256" key="1">
    <source>
        <dbReference type="ARBA" id="ARBA00010272"/>
    </source>
</evidence>
<dbReference type="Proteomes" id="UP000243807">
    <property type="component" value="Chromosome"/>
</dbReference>
<accession>A0A1P8UDF5</accession>
<comment type="similarity">
    <text evidence="1">Belongs to the UPF0045 family.</text>
</comment>
<dbReference type="InterPro" id="IPR002767">
    <property type="entry name" value="Thiamine_BP"/>
</dbReference>
<dbReference type="Pfam" id="PF01910">
    <property type="entry name" value="Thiamine_BP"/>
    <property type="match status" value="1"/>
</dbReference>
<sequence>MNDARTHFYQRTSGMQATAELQLIPLGAGVSVRPQIMRVITLLQTYDLLIETHASGTNIEGELHTILAAVAAVHETLHAEGTIRIVSYLKLETRTDKPPTLAGKRL</sequence>